<feature type="domain" description="PAC" evidence="7">
    <location>
        <begin position="82"/>
        <end position="134"/>
    </location>
</feature>
<evidence type="ECO:0000256" key="3">
    <source>
        <dbReference type="ARBA" id="ARBA00022553"/>
    </source>
</evidence>
<dbReference type="AlphaFoldDB" id="X0WG43"/>
<dbReference type="NCBIfam" id="TIGR00229">
    <property type="entry name" value="sensory_box"/>
    <property type="match status" value="2"/>
</dbReference>
<dbReference type="EC" id="2.7.13.3" evidence="2"/>
<dbReference type="InterPro" id="IPR001610">
    <property type="entry name" value="PAC"/>
</dbReference>
<keyword evidence="4" id="KW-0808">Transferase</keyword>
<evidence type="ECO:0000256" key="2">
    <source>
        <dbReference type="ARBA" id="ARBA00012438"/>
    </source>
</evidence>
<protein>
    <recommendedName>
        <fullName evidence="2">histidine kinase</fullName>
        <ecNumber evidence="2">2.7.13.3</ecNumber>
    </recommendedName>
</protein>
<evidence type="ECO:0000259" key="6">
    <source>
        <dbReference type="PROSITE" id="PS50112"/>
    </source>
</evidence>
<dbReference type="PANTHER" id="PTHR43304">
    <property type="entry name" value="PHYTOCHROME-LIKE PROTEIN CPH1"/>
    <property type="match status" value="1"/>
</dbReference>
<dbReference type="SUPFAM" id="SSF55785">
    <property type="entry name" value="PYP-like sensor domain (PAS domain)"/>
    <property type="match status" value="2"/>
</dbReference>
<feature type="non-terminal residue" evidence="8">
    <location>
        <position position="263"/>
    </location>
</feature>
<dbReference type="InterPro" id="IPR000014">
    <property type="entry name" value="PAS"/>
</dbReference>
<comment type="caution">
    <text evidence="8">The sequence shown here is derived from an EMBL/GenBank/DDBJ whole genome shotgun (WGS) entry which is preliminary data.</text>
</comment>
<evidence type="ECO:0000256" key="1">
    <source>
        <dbReference type="ARBA" id="ARBA00000085"/>
    </source>
</evidence>
<dbReference type="EMBL" id="BARS01028718">
    <property type="protein sequence ID" value="GAG11681.1"/>
    <property type="molecule type" value="Genomic_DNA"/>
</dbReference>
<organism evidence="8">
    <name type="scientific">marine sediment metagenome</name>
    <dbReference type="NCBI Taxonomy" id="412755"/>
    <lineage>
        <taxon>unclassified sequences</taxon>
        <taxon>metagenomes</taxon>
        <taxon>ecological metagenomes</taxon>
    </lineage>
</organism>
<dbReference type="InterPro" id="IPR000700">
    <property type="entry name" value="PAS-assoc_C"/>
</dbReference>
<dbReference type="CDD" id="cd00130">
    <property type="entry name" value="PAS"/>
    <property type="match status" value="2"/>
</dbReference>
<dbReference type="Gene3D" id="3.30.450.20">
    <property type="entry name" value="PAS domain"/>
    <property type="match status" value="2"/>
</dbReference>
<evidence type="ECO:0000259" key="7">
    <source>
        <dbReference type="PROSITE" id="PS50113"/>
    </source>
</evidence>
<dbReference type="PROSITE" id="PS50112">
    <property type="entry name" value="PAS"/>
    <property type="match status" value="2"/>
</dbReference>
<dbReference type="InterPro" id="IPR035965">
    <property type="entry name" value="PAS-like_dom_sf"/>
</dbReference>
<sequence>MDKDLLKQSEEKYRLLFERAPLGYQSLDINGNILDVNKAWLDFFGFSKKEVLGKRFGEFLVPEQGDLFKSKFQHFKEVGEIYNVEFEVVRKNGLKAFTSYHGVIGYDKGGNFEQTHCIFQDITERKTAQKQLKLLSSAVEQASEGIAIVDLEGNLIYLNSAFATNHGYAREELKGKHLSTFHTPEQMPAIEAANRQLQKSGEFHGEIWHKRKDGTIFPSLMHNSILLDDGGNKIGMIGTFIDITERKKAEDELRLHSEIMTNL</sequence>
<evidence type="ECO:0000256" key="4">
    <source>
        <dbReference type="ARBA" id="ARBA00022679"/>
    </source>
</evidence>
<dbReference type="SMART" id="SM00091">
    <property type="entry name" value="PAS"/>
    <property type="match status" value="2"/>
</dbReference>
<feature type="domain" description="PAC" evidence="7">
    <location>
        <begin position="203"/>
        <end position="255"/>
    </location>
</feature>
<keyword evidence="3" id="KW-0597">Phosphoprotein</keyword>
<dbReference type="PROSITE" id="PS50113">
    <property type="entry name" value="PAC"/>
    <property type="match status" value="2"/>
</dbReference>
<accession>X0WG43</accession>
<dbReference type="PANTHER" id="PTHR43304:SF1">
    <property type="entry name" value="PAC DOMAIN-CONTAINING PROTEIN"/>
    <property type="match status" value="1"/>
</dbReference>
<feature type="domain" description="PAS" evidence="6">
    <location>
        <begin position="131"/>
        <end position="201"/>
    </location>
</feature>
<name>X0WG43_9ZZZZ</name>
<feature type="domain" description="PAS" evidence="6">
    <location>
        <begin position="9"/>
        <end position="79"/>
    </location>
</feature>
<evidence type="ECO:0000313" key="8">
    <source>
        <dbReference type="EMBL" id="GAG11681.1"/>
    </source>
</evidence>
<keyword evidence="5" id="KW-0418">Kinase</keyword>
<dbReference type="InterPro" id="IPR052162">
    <property type="entry name" value="Sensor_kinase/Photoreceptor"/>
</dbReference>
<dbReference type="Pfam" id="PF13426">
    <property type="entry name" value="PAS_9"/>
    <property type="match status" value="2"/>
</dbReference>
<comment type="catalytic activity">
    <reaction evidence="1">
        <text>ATP + protein L-histidine = ADP + protein N-phospho-L-histidine.</text>
        <dbReference type="EC" id="2.7.13.3"/>
    </reaction>
</comment>
<proteinExistence type="predicted"/>
<gene>
    <name evidence="8" type="ORF">S01H1_44986</name>
</gene>
<dbReference type="GO" id="GO:0004673">
    <property type="term" value="F:protein histidine kinase activity"/>
    <property type="evidence" value="ECO:0007669"/>
    <property type="project" value="UniProtKB-EC"/>
</dbReference>
<reference evidence="8" key="1">
    <citation type="journal article" date="2014" name="Front. Microbiol.">
        <title>High frequency of phylogenetically diverse reductive dehalogenase-homologous genes in deep subseafloor sedimentary metagenomes.</title>
        <authorList>
            <person name="Kawai M."/>
            <person name="Futagami T."/>
            <person name="Toyoda A."/>
            <person name="Takaki Y."/>
            <person name="Nishi S."/>
            <person name="Hori S."/>
            <person name="Arai W."/>
            <person name="Tsubouchi T."/>
            <person name="Morono Y."/>
            <person name="Uchiyama I."/>
            <person name="Ito T."/>
            <person name="Fujiyama A."/>
            <person name="Inagaki F."/>
            <person name="Takami H."/>
        </authorList>
    </citation>
    <scope>NUCLEOTIDE SEQUENCE</scope>
    <source>
        <strain evidence="8">Expedition CK06-06</strain>
    </source>
</reference>
<dbReference type="SMART" id="SM00086">
    <property type="entry name" value="PAC"/>
    <property type="match status" value="2"/>
</dbReference>
<evidence type="ECO:0000256" key="5">
    <source>
        <dbReference type="ARBA" id="ARBA00022777"/>
    </source>
</evidence>